<dbReference type="AlphaFoldDB" id="A0A172ZMA9"/>
<dbReference type="SUPFAM" id="SSF55811">
    <property type="entry name" value="Nudix"/>
    <property type="match status" value="1"/>
</dbReference>
<keyword evidence="1 3" id="KW-0378">Hydrolase</keyword>
<sequence>MRTLAALSADIHWGPVTARFQVWSDVVWLNPELISNVSIVPMVGDQLVMIQLTDGRWELPGGTLEKDEPYLDALQREVEEEMGGTLLDYRVFGYFDCESAAEKPYRPYISHPRFIRLAGYGQVQLGGAPLNPPDGEQIARVDVVGIEEAVDRFERTGRSDLADFYRMGYYCWQQSGGMDER</sequence>
<dbReference type="PROSITE" id="PS51462">
    <property type="entry name" value="NUDIX"/>
    <property type="match status" value="1"/>
</dbReference>
<dbReference type="Proteomes" id="UP000078148">
    <property type="component" value="Chromosome"/>
</dbReference>
<dbReference type="KEGG" id="pbv:AR543_12635"/>
<reference evidence="3 4" key="2">
    <citation type="journal article" date="2016" name="Int. J. Syst. Evol. Microbiol.">
        <title>Paenibacillus bovis sp. nov., isolated from raw yak (Bos grunniens) milk.</title>
        <authorList>
            <person name="Gao C."/>
            <person name="Han J."/>
            <person name="Liu Z."/>
            <person name="Xu X."/>
            <person name="Hang F."/>
            <person name="Wu Z."/>
        </authorList>
    </citation>
    <scope>NUCLEOTIDE SEQUENCE [LARGE SCALE GENOMIC DNA]</scope>
    <source>
        <strain evidence="3 4">BD3526</strain>
    </source>
</reference>
<dbReference type="InterPro" id="IPR015797">
    <property type="entry name" value="NUDIX_hydrolase-like_dom_sf"/>
</dbReference>
<organism evidence="3 4">
    <name type="scientific">Paenibacillus bovis</name>
    <dbReference type="NCBI Taxonomy" id="1616788"/>
    <lineage>
        <taxon>Bacteria</taxon>
        <taxon>Bacillati</taxon>
        <taxon>Bacillota</taxon>
        <taxon>Bacilli</taxon>
        <taxon>Bacillales</taxon>
        <taxon>Paenibacillaceae</taxon>
        <taxon>Paenibacillus</taxon>
    </lineage>
</organism>
<evidence type="ECO:0000259" key="2">
    <source>
        <dbReference type="PROSITE" id="PS51462"/>
    </source>
</evidence>
<keyword evidence="4" id="KW-1185">Reference proteome</keyword>
<evidence type="ECO:0000313" key="3">
    <source>
        <dbReference type="EMBL" id="ANF98785.1"/>
    </source>
</evidence>
<accession>A0A172ZMA9</accession>
<name>A0A172ZMA9_9BACL</name>
<dbReference type="GO" id="GO:0016787">
    <property type="term" value="F:hydrolase activity"/>
    <property type="evidence" value="ECO:0007669"/>
    <property type="project" value="UniProtKB-KW"/>
</dbReference>
<reference evidence="4" key="1">
    <citation type="submission" date="2015-10" db="EMBL/GenBank/DDBJ databases">
        <title>Genome of Paenibacillus bovis sp. nov.</title>
        <authorList>
            <person name="Wu Z."/>
            <person name="Gao C."/>
            <person name="Liu Z."/>
            <person name="Zheng H."/>
        </authorList>
    </citation>
    <scope>NUCLEOTIDE SEQUENCE [LARGE SCALE GENOMIC DNA]</scope>
    <source>
        <strain evidence="4">BD3526</strain>
    </source>
</reference>
<dbReference type="InterPro" id="IPR020084">
    <property type="entry name" value="NUDIX_hydrolase_CS"/>
</dbReference>
<dbReference type="Pfam" id="PF00293">
    <property type="entry name" value="NUDIX"/>
    <property type="match status" value="1"/>
</dbReference>
<feature type="domain" description="Nudix hydrolase" evidence="2">
    <location>
        <begin position="32"/>
        <end position="175"/>
    </location>
</feature>
<dbReference type="InterPro" id="IPR000086">
    <property type="entry name" value="NUDIX_hydrolase_dom"/>
</dbReference>
<dbReference type="Gene3D" id="3.90.79.10">
    <property type="entry name" value="Nucleoside Triphosphate Pyrophosphohydrolase"/>
    <property type="match status" value="1"/>
</dbReference>
<protein>
    <submittedName>
        <fullName evidence="3">NUDIX hydrolase</fullName>
    </submittedName>
</protein>
<gene>
    <name evidence="3" type="ORF">AR543_12635</name>
</gene>
<proteinExistence type="predicted"/>
<dbReference type="PROSITE" id="PS00893">
    <property type="entry name" value="NUDIX_BOX"/>
    <property type="match status" value="1"/>
</dbReference>
<dbReference type="EMBL" id="CP013023">
    <property type="protein sequence ID" value="ANF98785.1"/>
    <property type="molecule type" value="Genomic_DNA"/>
</dbReference>
<evidence type="ECO:0000313" key="4">
    <source>
        <dbReference type="Proteomes" id="UP000078148"/>
    </source>
</evidence>
<dbReference type="STRING" id="1616788.AR543_12635"/>
<evidence type="ECO:0000256" key="1">
    <source>
        <dbReference type="ARBA" id="ARBA00022801"/>
    </source>
</evidence>